<dbReference type="InterPro" id="IPR011129">
    <property type="entry name" value="CSD"/>
</dbReference>
<proteinExistence type="predicted"/>
<dbReference type="InterPro" id="IPR002059">
    <property type="entry name" value="CSP_DNA-bd"/>
</dbReference>
<dbReference type="PRINTS" id="PR00050">
    <property type="entry name" value="COLDSHOCK"/>
</dbReference>
<dbReference type="SMART" id="SM00357">
    <property type="entry name" value="CSP"/>
    <property type="match status" value="1"/>
</dbReference>
<dbReference type="EMBL" id="UINC01046146">
    <property type="protein sequence ID" value="SVB53789.1"/>
    <property type="molecule type" value="Genomic_DNA"/>
</dbReference>
<reference evidence="3" key="1">
    <citation type="submission" date="2018-05" db="EMBL/GenBank/DDBJ databases">
        <authorList>
            <person name="Lanie J.A."/>
            <person name="Ng W.-L."/>
            <person name="Kazmierczak K.M."/>
            <person name="Andrzejewski T.M."/>
            <person name="Davidsen T.M."/>
            <person name="Wayne K.J."/>
            <person name="Tettelin H."/>
            <person name="Glass J.I."/>
            <person name="Rusch D."/>
            <person name="Podicherti R."/>
            <person name="Tsui H.-C.T."/>
            <person name="Winkler M.E."/>
        </authorList>
    </citation>
    <scope>NUCLEOTIDE SEQUENCE</scope>
</reference>
<keyword evidence="1" id="KW-0812">Transmembrane</keyword>
<name>A0A382ETT0_9ZZZZ</name>
<dbReference type="InterPro" id="IPR019844">
    <property type="entry name" value="CSD_CS"/>
</dbReference>
<dbReference type="InterPro" id="IPR012340">
    <property type="entry name" value="NA-bd_OB-fold"/>
</dbReference>
<dbReference type="PANTHER" id="PTHR46565:SF20">
    <property type="entry name" value="COLD SHOCK DOMAIN-CONTAINING PROTEIN 4"/>
    <property type="match status" value="1"/>
</dbReference>
<keyword evidence="1" id="KW-0472">Membrane</keyword>
<keyword evidence="1" id="KW-1133">Transmembrane helix</keyword>
<feature type="transmembrane region" description="Helical" evidence="1">
    <location>
        <begin position="6"/>
        <end position="25"/>
    </location>
</feature>
<evidence type="ECO:0000259" key="2">
    <source>
        <dbReference type="PROSITE" id="PS51857"/>
    </source>
</evidence>
<dbReference type="Pfam" id="PF00313">
    <property type="entry name" value="CSD"/>
    <property type="match status" value="1"/>
</dbReference>
<accession>A0A382ETT0</accession>
<evidence type="ECO:0000256" key="1">
    <source>
        <dbReference type="SAM" id="Phobius"/>
    </source>
</evidence>
<sequence length="162" mass="18458">MNNKSLPAIVAVQTTVMLGLLYYLWNQETNEILNEKNFLFLAIFSISCLLLAIVLHFKKPITYEEGTRRDGTVKWFNPNKGFGFIEQDTGDDLFVHQSEIRQDGFRFLNLGDRVEFEVGTGKKGPVALKVTRTQAAVPEKYPNFNEEPDEALINKVSETQLN</sequence>
<gene>
    <name evidence="3" type="ORF">METZ01_LOCUS206643</name>
</gene>
<protein>
    <recommendedName>
        <fullName evidence="2">CSD domain-containing protein</fullName>
    </recommendedName>
</protein>
<dbReference type="GO" id="GO:0003676">
    <property type="term" value="F:nucleic acid binding"/>
    <property type="evidence" value="ECO:0007669"/>
    <property type="project" value="InterPro"/>
</dbReference>
<dbReference type="PROSITE" id="PS00352">
    <property type="entry name" value="CSD_1"/>
    <property type="match status" value="1"/>
</dbReference>
<dbReference type="CDD" id="cd04458">
    <property type="entry name" value="CSP_CDS"/>
    <property type="match status" value="1"/>
</dbReference>
<feature type="transmembrane region" description="Helical" evidence="1">
    <location>
        <begin position="37"/>
        <end position="57"/>
    </location>
</feature>
<evidence type="ECO:0000313" key="3">
    <source>
        <dbReference type="EMBL" id="SVB53789.1"/>
    </source>
</evidence>
<dbReference type="PANTHER" id="PTHR46565">
    <property type="entry name" value="COLD SHOCK DOMAIN PROTEIN 2"/>
    <property type="match status" value="1"/>
</dbReference>
<feature type="domain" description="CSD" evidence="2">
    <location>
        <begin position="68"/>
        <end position="132"/>
    </location>
</feature>
<organism evidence="3">
    <name type="scientific">marine metagenome</name>
    <dbReference type="NCBI Taxonomy" id="408172"/>
    <lineage>
        <taxon>unclassified sequences</taxon>
        <taxon>metagenomes</taxon>
        <taxon>ecological metagenomes</taxon>
    </lineage>
</organism>
<dbReference type="SUPFAM" id="SSF50249">
    <property type="entry name" value="Nucleic acid-binding proteins"/>
    <property type="match status" value="1"/>
</dbReference>
<dbReference type="Gene3D" id="2.40.50.140">
    <property type="entry name" value="Nucleic acid-binding proteins"/>
    <property type="match status" value="1"/>
</dbReference>
<dbReference type="AlphaFoldDB" id="A0A382ETT0"/>
<dbReference type="PROSITE" id="PS51857">
    <property type="entry name" value="CSD_2"/>
    <property type="match status" value="1"/>
</dbReference>